<evidence type="ECO:0000313" key="2">
    <source>
        <dbReference type="Proteomes" id="UP001138751"/>
    </source>
</evidence>
<proteinExistence type="predicted"/>
<gene>
    <name evidence="1" type="ORF">GXW76_17150</name>
</gene>
<dbReference type="AlphaFoldDB" id="A0A9X9X0I1"/>
<name>A0A9X9X0I1_9PROT</name>
<sequence length="111" mass="12225">MNAAIKVSLTLEQVKVRIAEGVKGYFDAGRLVPLPEGEKGGTPSSEFYLDYVNWASKQGFPVVGSAVGFGLYITARHPEWTIRRARKDQREGNPVSVRAVRWADGVTPYAD</sequence>
<reference evidence="1" key="2">
    <citation type="journal article" date="2021" name="Syst. Appl. Microbiol.">
        <title>Roseomonas hellenica sp. nov., isolated from roots of wild-growing Alkanna tinctoria.</title>
        <authorList>
            <person name="Rat A."/>
            <person name="Naranjo H.D."/>
            <person name="Lebbe L."/>
            <person name="Cnockaert M."/>
            <person name="Krigas N."/>
            <person name="Grigoriadou K."/>
            <person name="Maloupa E."/>
            <person name="Willems A."/>
        </authorList>
    </citation>
    <scope>NUCLEOTIDE SEQUENCE</scope>
    <source>
        <strain evidence="1">LMG 31231</strain>
    </source>
</reference>
<reference evidence="1" key="1">
    <citation type="submission" date="2020-01" db="EMBL/GenBank/DDBJ databases">
        <authorList>
            <person name="Rat A."/>
        </authorList>
    </citation>
    <scope>NUCLEOTIDE SEQUENCE</scope>
    <source>
        <strain evidence="1">LMG 31231</strain>
    </source>
</reference>
<keyword evidence="2" id="KW-1185">Reference proteome</keyword>
<organism evidence="1 2">
    <name type="scientific">Neoroseomonas soli</name>
    <dbReference type="NCBI Taxonomy" id="1081025"/>
    <lineage>
        <taxon>Bacteria</taxon>
        <taxon>Pseudomonadati</taxon>
        <taxon>Pseudomonadota</taxon>
        <taxon>Alphaproteobacteria</taxon>
        <taxon>Acetobacterales</taxon>
        <taxon>Acetobacteraceae</taxon>
        <taxon>Neoroseomonas</taxon>
    </lineage>
</organism>
<accession>A0A9X9X0I1</accession>
<dbReference type="Proteomes" id="UP001138751">
    <property type="component" value="Unassembled WGS sequence"/>
</dbReference>
<evidence type="ECO:0000313" key="1">
    <source>
        <dbReference type="EMBL" id="MBR0672910.1"/>
    </source>
</evidence>
<protein>
    <submittedName>
        <fullName evidence="1">Uncharacterized protein</fullName>
    </submittedName>
</protein>
<dbReference type="EMBL" id="JAAEDM010000053">
    <property type="protein sequence ID" value="MBR0672910.1"/>
    <property type="molecule type" value="Genomic_DNA"/>
</dbReference>
<dbReference type="RefSeq" id="WP_211863325.1">
    <property type="nucleotide sequence ID" value="NZ_JAAEDM010000053.1"/>
</dbReference>
<comment type="caution">
    <text evidence="1">The sequence shown here is derived from an EMBL/GenBank/DDBJ whole genome shotgun (WGS) entry which is preliminary data.</text>
</comment>